<accession>X0Y3C2</accession>
<dbReference type="GO" id="GO:0000428">
    <property type="term" value="C:DNA-directed RNA polymerase complex"/>
    <property type="evidence" value="ECO:0007669"/>
    <property type="project" value="UniProtKB-KW"/>
</dbReference>
<evidence type="ECO:0000256" key="1">
    <source>
        <dbReference type="ARBA" id="ARBA00022478"/>
    </source>
</evidence>
<feature type="non-terminal residue" evidence="3">
    <location>
        <position position="1"/>
    </location>
</feature>
<comment type="caution">
    <text evidence="3">The sequence shown here is derived from an EMBL/GenBank/DDBJ whole genome shotgun (WGS) entry which is preliminary data.</text>
</comment>
<dbReference type="Gene3D" id="3.90.940.10">
    <property type="match status" value="1"/>
</dbReference>
<keyword evidence="2" id="KW-0804">Transcription</keyword>
<dbReference type="AlphaFoldDB" id="X0Y3C2"/>
<dbReference type="GO" id="GO:0003677">
    <property type="term" value="F:DNA binding"/>
    <property type="evidence" value="ECO:0007669"/>
    <property type="project" value="InterPro"/>
</dbReference>
<evidence type="ECO:0000256" key="2">
    <source>
        <dbReference type="ARBA" id="ARBA00023163"/>
    </source>
</evidence>
<proteinExistence type="predicted"/>
<dbReference type="EMBL" id="BARS01053293">
    <property type="protein sequence ID" value="GAG50374.1"/>
    <property type="molecule type" value="Genomic_DNA"/>
</dbReference>
<gene>
    <name evidence="3" type="ORF">S01H1_79101</name>
</gene>
<evidence type="ECO:0000313" key="3">
    <source>
        <dbReference type="EMBL" id="GAG50374.1"/>
    </source>
</evidence>
<dbReference type="InterPro" id="IPR036161">
    <property type="entry name" value="RPB6/omega-like_sf"/>
</dbReference>
<organism evidence="3">
    <name type="scientific">marine sediment metagenome</name>
    <dbReference type="NCBI Taxonomy" id="412755"/>
    <lineage>
        <taxon>unclassified sequences</taxon>
        <taxon>metagenomes</taxon>
        <taxon>ecological metagenomes</taxon>
    </lineage>
</organism>
<protein>
    <submittedName>
        <fullName evidence="3">Uncharacterized protein</fullName>
    </submittedName>
</protein>
<dbReference type="SUPFAM" id="SSF63562">
    <property type="entry name" value="RPB6/omega subunit-like"/>
    <property type="match status" value="1"/>
</dbReference>
<dbReference type="GO" id="GO:0006351">
    <property type="term" value="P:DNA-templated transcription"/>
    <property type="evidence" value="ECO:0007669"/>
    <property type="project" value="InterPro"/>
</dbReference>
<name>X0Y3C2_9ZZZZ</name>
<dbReference type="GO" id="GO:0003899">
    <property type="term" value="F:DNA-directed RNA polymerase activity"/>
    <property type="evidence" value="ECO:0007669"/>
    <property type="project" value="InterPro"/>
</dbReference>
<sequence>VDVPPELLGDAGRIARLELKLGRVPIDIRRPYPDGTRKTVRVAKEDRLGEYRVYIVHQT</sequence>
<keyword evidence="1" id="KW-0240">DNA-directed RNA polymerase</keyword>
<reference evidence="3" key="1">
    <citation type="journal article" date="2014" name="Front. Microbiol.">
        <title>High frequency of phylogenetically diverse reductive dehalogenase-homologous genes in deep subseafloor sedimentary metagenomes.</title>
        <authorList>
            <person name="Kawai M."/>
            <person name="Futagami T."/>
            <person name="Toyoda A."/>
            <person name="Takaki Y."/>
            <person name="Nishi S."/>
            <person name="Hori S."/>
            <person name="Arai W."/>
            <person name="Tsubouchi T."/>
            <person name="Morono Y."/>
            <person name="Uchiyama I."/>
            <person name="Ito T."/>
            <person name="Fujiyama A."/>
            <person name="Inagaki F."/>
            <person name="Takami H."/>
        </authorList>
    </citation>
    <scope>NUCLEOTIDE SEQUENCE</scope>
    <source>
        <strain evidence="3">Expedition CK06-06</strain>
    </source>
</reference>